<proteinExistence type="predicted"/>
<dbReference type="InterPro" id="IPR008308">
    <property type="entry name" value="YpbB-like"/>
</dbReference>
<evidence type="ECO:0000259" key="1">
    <source>
        <dbReference type="Pfam" id="PF14493"/>
    </source>
</evidence>
<protein>
    <submittedName>
        <fullName evidence="2">Helix-turn-helix domain-containing protein</fullName>
    </submittedName>
</protein>
<dbReference type="InterPro" id="IPR029491">
    <property type="entry name" value="Helicase_HTH"/>
</dbReference>
<accession>A0ABW8I4U7</accession>
<dbReference type="Pfam" id="PF14493">
    <property type="entry name" value="HTH_40"/>
    <property type="match status" value="1"/>
</dbReference>
<dbReference type="PIRSF" id="PIRSF021350">
    <property type="entry name" value="UCP021350"/>
    <property type="match status" value="1"/>
</dbReference>
<comment type="caution">
    <text evidence="2">The sequence shown here is derived from an EMBL/GenBank/DDBJ whole genome shotgun (WGS) entry which is preliminary data.</text>
</comment>
<organism evidence="2 3">
    <name type="scientific">Bacillus lumedeiriae</name>
    <dbReference type="NCBI Taxonomy" id="3058829"/>
    <lineage>
        <taxon>Bacteria</taxon>
        <taxon>Bacillati</taxon>
        <taxon>Bacillota</taxon>
        <taxon>Bacilli</taxon>
        <taxon>Bacillales</taxon>
        <taxon>Bacillaceae</taxon>
        <taxon>Bacillus</taxon>
    </lineage>
</organism>
<dbReference type="Proteomes" id="UP001619911">
    <property type="component" value="Unassembled WGS sequence"/>
</dbReference>
<keyword evidence="3" id="KW-1185">Reference proteome</keyword>
<name>A0ABW8I4U7_9BACI</name>
<gene>
    <name evidence="2" type="ORF">QYG89_00865</name>
</gene>
<feature type="domain" description="Helicase Helix-turn-helix" evidence="1">
    <location>
        <begin position="257"/>
        <end position="344"/>
    </location>
</feature>
<evidence type="ECO:0000313" key="2">
    <source>
        <dbReference type="EMBL" id="MFK2824244.1"/>
    </source>
</evidence>
<dbReference type="EMBL" id="JAUIYO010000001">
    <property type="protein sequence ID" value="MFK2824244.1"/>
    <property type="molecule type" value="Genomic_DNA"/>
</dbReference>
<sequence length="349" mass="40408">MMSFLQAVLLMMIDQINEQRTIASIFHLLKGKKSSQTIQDAKLYHLDKWFQTAPFLERKDFDQMIHELAAQQLIEIDEMLHAKVTASGKDILETIAADFPPLQYLHGWKLQDCANMFWKRLSLTVQVASHFIYQDSAYLPVTRDEQAQRWLKSFVAGRRLPKEQLAARLHRELFALLSEQTAEDPLILVLRLSGKKRTGKTTAQASMLLHMESTEYWYRFLHVLHAAVQHIIQHAADFPLLFAMIEDIYEPVVLTQSTKKTAEMLGRGFTIEAITANRRLKRSTVEDHIVELAFHYPNFSIRPFVSKEMEEKVLQAAAVLSNKKIKPIKDQLPDVSYFQIRLVLAKYSR</sequence>
<reference evidence="2 3" key="1">
    <citation type="submission" date="2023-07" db="EMBL/GenBank/DDBJ databases">
        <title>Bacillus lucianemedeirus sp. nov, a new species isolated from an immunobiological production facility.</title>
        <authorList>
            <person name="Costa L.V."/>
            <person name="Miranda R.V.S.L."/>
            <person name="Brandao M.L.L."/>
            <person name="Reis C.M.F."/>
            <person name="Frazao A.M."/>
            <person name="Cruz F.V."/>
            <person name="Baio P.V.P."/>
            <person name="Veras J.F.C."/>
            <person name="Ramos J.N."/>
            <person name="Vieira V."/>
        </authorList>
    </citation>
    <scope>NUCLEOTIDE SEQUENCE [LARGE SCALE GENOMIC DNA]</scope>
    <source>
        <strain evidence="2 3">B190/17</strain>
    </source>
</reference>
<evidence type="ECO:0000313" key="3">
    <source>
        <dbReference type="Proteomes" id="UP001619911"/>
    </source>
</evidence>